<evidence type="ECO:0000313" key="1">
    <source>
        <dbReference type="EMBL" id="PRP74584.1"/>
    </source>
</evidence>
<organism evidence="1 2">
    <name type="scientific">Planoprotostelium fungivorum</name>
    <dbReference type="NCBI Taxonomy" id="1890364"/>
    <lineage>
        <taxon>Eukaryota</taxon>
        <taxon>Amoebozoa</taxon>
        <taxon>Evosea</taxon>
        <taxon>Variosea</taxon>
        <taxon>Cavosteliida</taxon>
        <taxon>Cavosteliaceae</taxon>
        <taxon>Planoprotostelium</taxon>
    </lineage>
</organism>
<protein>
    <submittedName>
        <fullName evidence="1">Uncharacterized protein</fullName>
    </submittedName>
</protein>
<keyword evidence="2" id="KW-1185">Reference proteome</keyword>
<accession>A0A2P6MSB1</accession>
<name>A0A2P6MSB1_9EUKA</name>
<reference evidence="1 2" key="1">
    <citation type="journal article" date="2018" name="Genome Biol. Evol.">
        <title>Multiple Roots of Fruiting Body Formation in Amoebozoa.</title>
        <authorList>
            <person name="Hillmann F."/>
            <person name="Forbes G."/>
            <person name="Novohradska S."/>
            <person name="Ferling I."/>
            <person name="Riege K."/>
            <person name="Groth M."/>
            <person name="Westermann M."/>
            <person name="Marz M."/>
            <person name="Spaller T."/>
            <person name="Winckler T."/>
            <person name="Schaap P."/>
            <person name="Glockner G."/>
        </authorList>
    </citation>
    <scope>NUCLEOTIDE SEQUENCE [LARGE SCALE GENOMIC DNA]</scope>
    <source>
        <strain evidence="1 2">Jena</strain>
    </source>
</reference>
<proteinExistence type="predicted"/>
<sequence length="249" mass="28215">MYDGEETLISVTLNELYRTFNREAIVEIGQLALNCIPSEICKVGEEETILFSYKTYDKNGVLYLGYDSDIGVGSVKVTYSHKIVNTKKIKEGKAPGEPAPPALVKAFVNKPKLLLPFNRSVTAISSSIWESSLCNHFDHVKTNEPIADLMEKEQRTQQSGGWHFFFEEINQRYSFHRAVCRLSPDLSRISKIWKDNHPKCIAYISLIVALGFLQKAPSAFLYMMNDGDSTEEVLESQSDLPYPLIRKPL</sequence>
<evidence type="ECO:0000313" key="2">
    <source>
        <dbReference type="Proteomes" id="UP000241769"/>
    </source>
</evidence>
<gene>
    <name evidence="1" type="ORF">PROFUN_14873</name>
</gene>
<dbReference type="InParanoid" id="A0A2P6MSB1"/>
<dbReference type="AlphaFoldDB" id="A0A2P6MSB1"/>
<dbReference type="Proteomes" id="UP000241769">
    <property type="component" value="Unassembled WGS sequence"/>
</dbReference>
<comment type="caution">
    <text evidence="1">The sequence shown here is derived from an EMBL/GenBank/DDBJ whole genome shotgun (WGS) entry which is preliminary data.</text>
</comment>
<dbReference type="EMBL" id="MDYQ01000451">
    <property type="protein sequence ID" value="PRP74584.1"/>
    <property type="molecule type" value="Genomic_DNA"/>
</dbReference>